<protein>
    <recommendedName>
        <fullName evidence="10">Exostosin GT47 domain-containing protein</fullName>
    </recommendedName>
</protein>
<feature type="transmembrane region" description="Helical" evidence="4">
    <location>
        <begin position="9"/>
        <end position="28"/>
    </location>
</feature>
<keyword evidence="4" id="KW-0812">Transmembrane</keyword>
<dbReference type="InterPro" id="IPR057983">
    <property type="entry name" value="NAA35-like_N"/>
</dbReference>
<dbReference type="Pfam" id="PF25789">
    <property type="entry name" value="TPR_NAA35"/>
    <property type="match status" value="1"/>
</dbReference>
<organism evidence="8 9">
    <name type="scientific">Flemingia macrophylla</name>
    <dbReference type="NCBI Taxonomy" id="520843"/>
    <lineage>
        <taxon>Eukaryota</taxon>
        <taxon>Viridiplantae</taxon>
        <taxon>Streptophyta</taxon>
        <taxon>Embryophyta</taxon>
        <taxon>Tracheophyta</taxon>
        <taxon>Spermatophyta</taxon>
        <taxon>Magnoliopsida</taxon>
        <taxon>eudicotyledons</taxon>
        <taxon>Gunneridae</taxon>
        <taxon>Pentapetalae</taxon>
        <taxon>rosids</taxon>
        <taxon>fabids</taxon>
        <taxon>Fabales</taxon>
        <taxon>Fabaceae</taxon>
        <taxon>Papilionoideae</taxon>
        <taxon>50 kb inversion clade</taxon>
        <taxon>NPAAA clade</taxon>
        <taxon>indigoferoid/millettioid clade</taxon>
        <taxon>Phaseoleae</taxon>
        <taxon>Flemingia</taxon>
    </lineage>
</organism>
<name>A0ABD1MSD0_9FABA</name>
<keyword evidence="4" id="KW-0472">Membrane</keyword>
<evidence type="ECO:0000256" key="3">
    <source>
        <dbReference type="ARBA" id="ARBA00022490"/>
    </source>
</evidence>
<evidence type="ECO:0000256" key="2">
    <source>
        <dbReference type="ARBA" id="ARBA00006289"/>
    </source>
</evidence>
<feature type="domain" description="NAA35-like TPR repeats" evidence="7">
    <location>
        <begin position="828"/>
        <end position="1212"/>
    </location>
</feature>
<dbReference type="EMBL" id="JBGMDY010000004">
    <property type="protein sequence ID" value="KAL2338418.1"/>
    <property type="molecule type" value="Genomic_DNA"/>
</dbReference>
<evidence type="ECO:0000313" key="9">
    <source>
        <dbReference type="Proteomes" id="UP001603857"/>
    </source>
</evidence>
<comment type="similarity">
    <text evidence="2">Belongs to the MAK10 family.</text>
</comment>
<dbReference type="InterPro" id="IPR007244">
    <property type="entry name" value="Naa35_N"/>
</dbReference>
<evidence type="ECO:0000256" key="1">
    <source>
        <dbReference type="ARBA" id="ARBA00004496"/>
    </source>
</evidence>
<comment type="subcellular location">
    <subcellularLocation>
        <location evidence="1">Cytoplasm</location>
    </subcellularLocation>
</comment>
<evidence type="ECO:0000259" key="6">
    <source>
        <dbReference type="Pfam" id="PF04112"/>
    </source>
</evidence>
<dbReference type="InterPro" id="IPR057982">
    <property type="entry name" value="TPR_NAA35"/>
</dbReference>
<dbReference type="InterPro" id="IPR040911">
    <property type="entry name" value="Exostosin_GT47"/>
</dbReference>
<evidence type="ECO:0000256" key="4">
    <source>
        <dbReference type="SAM" id="Phobius"/>
    </source>
</evidence>
<dbReference type="Pfam" id="PF03016">
    <property type="entry name" value="Exostosin_GT47"/>
    <property type="match status" value="1"/>
</dbReference>
<dbReference type="Pfam" id="PF04112">
    <property type="entry name" value="Mak10"/>
    <property type="match status" value="1"/>
</dbReference>
<gene>
    <name evidence="8" type="ORF">Fmac_012864</name>
</gene>
<feature type="domain" description="Exostosin GT47" evidence="5">
    <location>
        <begin position="143"/>
        <end position="428"/>
    </location>
</feature>
<evidence type="ECO:0000313" key="8">
    <source>
        <dbReference type="EMBL" id="KAL2338418.1"/>
    </source>
</evidence>
<feature type="domain" description="NAA35-like N-terminal" evidence="6">
    <location>
        <begin position="519"/>
        <end position="659"/>
    </location>
</feature>
<accession>A0ABD1MSD0</accession>
<evidence type="ECO:0008006" key="10">
    <source>
        <dbReference type="Google" id="ProtNLM"/>
    </source>
</evidence>
<evidence type="ECO:0000259" key="5">
    <source>
        <dbReference type="Pfam" id="PF03016"/>
    </source>
</evidence>
<keyword evidence="9" id="KW-1185">Reference proteome</keyword>
<comment type="caution">
    <text evidence="8">The sequence shown here is derived from an EMBL/GenBank/DDBJ whole genome shotgun (WGS) entry which is preliminary data.</text>
</comment>
<sequence length="1217" mass="138806">MALTTNDSCLVFSVTSLFLILLIAFFALNSNHVPILLPVINLLSQDLKTLDTVKEQQHSTLPLSHVNATIHITKPRHEAHVKPRKRIRSSLVRIEEDLAEAREAIRRAIRWRNFTSEKKEIFVPRGCVYKNAYAFHQSHIEMLKRFKVWTYKEGEPPLAHEAPMSSIYGIEGHLIAEVESRESPFSARHPNQAHVLMLPISVAQIVRYLYNPLTTYSRDQMMRITIDYTNIIARRYPYWNRSHGADHFLASCHDWAPDISKEKLGKELFKNLIRVLCNANTSEGFNPEKDVPMPEMNLQGYKLSSPIPSQDPNHRSILAFFAGGVHGRIRKILLEQWKDKDEEVQVHEYLPNGVDYHGLMGQSKFCLCPSGYEVASPRIVESINTGCVPVIISDYYQLPFSDVLDWSKFSLHIPSKRIAEIKTILKSVPQSKYLKLQRRVMKVQKHFVLNRPAKPFDAFHMILHSIWLRRLNIKLLVEFREPKLEAMAEDPRASIPSADNSVWADVSPLLQAACRDLQEGELIHGDNFNLFAAMSALEIMDPKMDSGIACTYYSLDEAIEDGVAPVPVSADKTTDVRCIIDIMDHLLACEATWHKGHSLAQTVYSCLYLLRPERTSSHALLHSYCKIISATCKAVLSVVSEARTHEEEDLFTMAYGLPLSGDGDEKCLSMLNAVEETISRQLRACKASSSKRRLSEDIEPLQNNPDLEEGYCKALLCRLRFRKHFYHLLMSMKRPQGRGLELARKHIASCISEIDNIQKSSEFLRANAHGMSGQNIDNTTASGCQAIGFDASLNCRLSAPTPPRAIKILCWEKALEYFVKLLKDLDVICSYSLDPSLEAALLFVVKFQKSQPDLVSRAHLQLLLVQDGKLYGRDPMFSMITRAAGLPEVTENHDIQKNDFMVQLGQLVINLLKILCTNAAWQRRKLGKMLQDWRVSYVQLEMAFKNEFEEASKTSNTKHILAWVEEQTYWIAFRFLNLGFELELYSVHDYCMVYWYISVVLIKLAEKKHFRMAISNDSAKRKSKKKRDSFKDGVFSAAVLFLQSQIYLAEGLSMSWVSFRNSPCYNYAQLCFTSWGVLFSSMGMFAALTNECRIVPPQGPFNTEHEIFIQQFELLQKACIPDNISFVTFKESTARANFSTLATFDYFKEAQKIAKEVRSGFSNDPDTIAELRRVEQVAERNSIVLNLCRAGTLDPKLKISFTFCHHPFYATAIVKRS</sequence>
<keyword evidence="3" id="KW-0963">Cytoplasm</keyword>
<reference evidence="8 9" key="1">
    <citation type="submission" date="2024-08" db="EMBL/GenBank/DDBJ databases">
        <title>Insights into the chromosomal genome structure of Flemingia macrophylla.</title>
        <authorList>
            <person name="Ding Y."/>
            <person name="Zhao Y."/>
            <person name="Bi W."/>
            <person name="Wu M."/>
            <person name="Zhao G."/>
            <person name="Gong Y."/>
            <person name="Li W."/>
            <person name="Zhang P."/>
        </authorList>
    </citation>
    <scope>NUCLEOTIDE SEQUENCE [LARGE SCALE GENOMIC DNA]</scope>
    <source>
        <strain evidence="8">DYQJB</strain>
        <tissue evidence="8">Leaf</tissue>
    </source>
</reference>
<dbReference type="GO" id="GO:0005737">
    <property type="term" value="C:cytoplasm"/>
    <property type="evidence" value="ECO:0007669"/>
    <property type="project" value="UniProtKB-SubCell"/>
</dbReference>
<proteinExistence type="inferred from homology"/>
<dbReference type="AlphaFoldDB" id="A0ABD1MSD0"/>
<dbReference type="PANTHER" id="PTHR21373:SF0">
    <property type="entry name" value="N-ALPHA-ACETYLTRANSFERASE 35, NATC AUXILIARY SUBUNIT"/>
    <property type="match status" value="1"/>
</dbReference>
<keyword evidence="4" id="KW-1133">Transmembrane helix</keyword>
<evidence type="ECO:0000259" key="7">
    <source>
        <dbReference type="Pfam" id="PF25789"/>
    </source>
</evidence>
<dbReference type="Proteomes" id="UP001603857">
    <property type="component" value="Unassembled WGS sequence"/>
</dbReference>
<dbReference type="PANTHER" id="PTHR21373">
    <property type="entry name" value="GLUCOSE REPRESSIBLE PROTEIN MAK10"/>
    <property type="match status" value="1"/>
</dbReference>